<organism evidence="2 3">
    <name type="scientific">Cercospora beticola</name>
    <name type="common">Sugarbeet leaf spot fungus</name>
    <dbReference type="NCBI Taxonomy" id="122368"/>
    <lineage>
        <taxon>Eukaryota</taxon>
        <taxon>Fungi</taxon>
        <taxon>Dikarya</taxon>
        <taxon>Ascomycota</taxon>
        <taxon>Pezizomycotina</taxon>
        <taxon>Dothideomycetes</taxon>
        <taxon>Dothideomycetidae</taxon>
        <taxon>Mycosphaerellales</taxon>
        <taxon>Mycosphaerellaceae</taxon>
        <taxon>Cercospora</taxon>
    </lineage>
</organism>
<dbReference type="OrthoDB" id="3635520at2759"/>
<gene>
    <name evidence="2" type="ORF">CB0940_11532</name>
</gene>
<proteinExistence type="predicted"/>
<dbReference type="EMBL" id="LKMD01000107">
    <property type="protein sequence ID" value="PIA90910.1"/>
    <property type="molecule type" value="Genomic_DNA"/>
</dbReference>
<comment type="caution">
    <text evidence="2">The sequence shown here is derived from an EMBL/GenBank/DDBJ whole genome shotgun (WGS) entry which is preliminary data.</text>
</comment>
<feature type="compositionally biased region" description="Low complexity" evidence="1">
    <location>
        <begin position="632"/>
        <end position="641"/>
    </location>
</feature>
<evidence type="ECO:0000256" key="1">
    <source>
        <dbReference type="SAM" id="MobiDB-lite"/>
    </source>
</evidence>
<protein>
    <submittedName>
        <fullName evidence="2">Uncharacterized protein</fullName>
    </submittedName>
</protein>
<dbReference type="AlphaFoldDB" id="A0A2G5HED4"/>
<accession>A0A2G5HED4</accession>
<reference evidence="2 3" key="1">
    <citation type="submission" date="2015-10" db="EMBL/GenBank/DDBJ databases">
        <title>The cercosporin biosynthetic gene cluster was horizontally transferred to several fungal lineages and shown to be expanded in Cercospora beticola based on microsynteny with recipient genomes.</title>
        <authorList>
            <person name="De Jonge R."/>
            <person name="Ebert M.K."/>
            <person name="Suttle J.C."/>
            <person name="Jurick Ii W.M."/>
            <person name="Secor G.A."/>
            <person name="Thomma B.P."/>
            <person name="Van De Peer Y."/>
            <person name="Bolton M.D."/>
        </authorList>
    </citation>
    <scope>NUCLEOTIDE SEQUENCE [LARGE SCALE GENOMIC DNA]</scope>
    <source>
        <strain evidence="2 3">09-40</strain>
    </source>
</reference>
<feature type="compositionally biased region" description="Basic and acidic residues" evidence="1">
    <location>
        <begin position="354"/>
        <end position="363"/>
    </location>
</feature>
<sequence>MYESEPQQPENSWKRELCYEEGDRIIALDDVPQNHLVLNSEILGRASMFFLGSEKNDWAGSATTTRHEPTGRDRKVLKYYLVQNKETDTITLNKTPDTEQHSLDDRLALPKSRVTVFYLSEDAHGFTHRRHHHSKYRNCTYQYLEGDGFRVIDTALQYLRTIRKSHRVIFKLLYKEDVDDWLEYEDFADIAAYAELYDVLAEIAPGLRQLLLNKDDIWEDVKKNYHFHLALGRKLECEETFIDAMRHYIGSGSPLNDLTMKLGLDAEYTFEIADFRESQKNRIDQLMRDIQALALATHVPDTAPKYAAIGHGKPVKTAFFSSAHNPTHLERVQDLGRKIFVDWFTHQQLGEKHQIHRRDHPDYWAENPPYEVDTDSDDESIPPRPSTQGVYLPSSFRNACTYAVEASQTGKELQVFDENAPEAFIRQSSLAASPYVTLAVQSELKKLINQMANLALPLVAPREYKVMKAERYPEHPGYGAFGMHAPRSVYESYNAINNKAYRKANAPESGFGRGQAKPPMVRGEGTVEPGTLGFTHTHLNDTDRGKFYDEFWSTGGELYDDWEIRYGMTAHDESHIHYFTATEFSEENVPWDRENVLGAEYKILDVKPASKKWLKALGLLGEDEDGEGNDGTGATAADWGN</sequence>
<evidence type="ECO:0000313" key="2">
    <source>
        <dbReference type="EMBL" id="PIA90910.1"/>
    </source>
</evidence>
<dbReference type="Proteomes" id="UP000230605">
    <property type="component" value="Chromosome 9"/>
</dbReference>
<feature type="region of interest" description="Disordered" evidence="1">
    <location>
        <begin position="622"/>
        <end position="641"/>
    </location>
</feature>
<evidence type="ECO:0000313" key="3">
    <source>
        <dbReference type="Proteomes" id="UP000230605"/>
    </source>
</evidence>
<name>A0A2G5HED4_CERBT</name>
<feature type="region of interest" description="Disordered" evidence="1">
    <location>
        <begin position="354"/>
        <end position="388"/>
    </location>
</feature>